<keyword evidence="5" id="KW-1185">Reference proteome</keyword>
<keyword evidence="1" id="KW-0805">Transcription regulation</keyword>
<evidence type="ECO:0000313" key="5">
    <source>
        <dbReference type="Proteomes" id="UP000441523"/>
    </source>
</evidence>
<evidence type="ECO:0000256" key="1">
    <source>
        <dbReference type="ARBA" id="ARBA00023015"/>
    </source>
</evidence>
<dbReference type="InterPro" id="IPR036271">
    <property type="entry name" value="Tet_transcr_reg_TetR-rel_C_sf"/>
</dbReference>
<keyword evidence="2" id="KW-0804">Transcription</keyword>
<comment type="caution">
    <text evidence="4">The sequence shown here is derived from an EMBL/GenBank/DDBJ whole genome shotgun (WGS) entry which is preliminary data.</text>
</comment>
<dbReference type="Proteomes" id="UP000441523">
    <property type="component" value="Unassembled WGS sequence"/>
</dbReference>
<dbReference type="AlphaFoldDB" id="A0A6N6MSF4"/>
<name>A0A6N6MSF4_9HYPH</name>
<evidence type="ECO:0000259" key="3">
    <source>
        <dbReference type="Pfam" id="PF02909"/>
    </source>
</evidence>
<dbReference type="Gene3D" id="1.10.357.10">
    <property type="entry name" value="Tetracycline Repressor, domain 2"/>
    <property type="match status" value="1"/>
</dbReference>
<dbReference type="GO" id="GO:0045892">
    <property type="term" value="P:negative regulation of DNA-templated transcription"/>
    <property type="evidence" value="ECO:0007669"/>
    <property type="project" value="InterPro"/>
</dbReference>
<evidence type="ECO:0000256" key="2">
    <source>
        <dbReference type="ARBA" id="ARBA00023163"/>
    </source>
</evidence>
<sequence length="99" mass="10527">MLLGLLREGGIAEHRLVEAADMLVLHTTAVAAEEANRAAAGQDSDRVKRALAAVSGDRFPVVAALVRQGMFAGDDHDDDARMRRSLDVILDGITANQSC</sequence>
<accession>A0A6N6MSF4</accession>
<dbReference type="Pfam" id="PF02909">
    <property type="entry name" value="TetR_C_1"/>
    <property type="match status" value="1"/>
</dbReference>
<proteinExistence type="predicted"/>
<protein>
    <recommendedName>
        <fullName evidence="3">Tetracycline repressor TetR C-terminal domain-containing protein</fullName>
    </recommendedName>
</protein>
<reference evidence="4 5" key="1">
    <citation type="submission" date="2019-09" db="EMBL/GenBank/DDBJ databases">
        <title>YIM 132548 draft genome.</title>
        <authorList>
            <person name="Jiang L."/>
        </authorList>
    </citation>
    <scope>NUCLEOTIDE SEQUENCE [LARGE SCALE GENOMIC DNA]</scope>
    <source>
        <strain evidence="4 5">YIM 132548</strain>
    </source>
</reference>
<dbReference type="InterPro" id="IPR004111">
    <property type="entry name" value="Repressor_TetR_C"/>
</dbReference>
<dbReference type="SUPFAM" id="SSF48498">
    <property type="entry name" value="Tetracyclin repressor-like, C-terminal domain"/>
    <property type="match status" value="1"/>
</dbReference>
<dbReference type="EMBL" id="VZZJ01000009">
    <property type="protein sequence ID" value="KAB1073274.1"/>
    <property type="molecule type" value="Genomic_DNA"/>
</dbReference>
<organism evidence="4 5">
    <name type="scientific">Methylobacterium planeticum</name>
    <dbReference type="NCBI Taxonomy" id="2615211"/>
    <lineage>
        <taxon>Bacteria</taxon>
        <taxon>Pseudomonadati</taxon>
        <taxon>Pseudomonadota</taxon>
        <taxon>Alphaproteobacteria</taxon>
        <taxon>Hyphomicrobiales</taxon>
        <taxon>Methylobacteriaceae</taxon>
        <taxon>Methylobacterium</taxon>
    </lineage>
</organism>
<evidence type="ECO:0000313" key="4">
    <source>
        <dbReference type="EMBL" id="KAB1073274.1"/>
    </source>
</evidence>
<feature type="domain" description="Tetracycline repressor TetR C-terminal" evidence="3">
    <location>
        <begin position="2"/>
        <end position="95"/>
    </location>
</feature>
<gene>
    <name evidence="4" type="ORF">F6X51_13140</name>
</gene>